<accession>A0A1V5SMN9</accession>
<dbReference type="Gene3D" id="3.30.160.250">
    <property type="match status" value="1"/>
</dbReference>
<evidence type="ECO:0008006" key="2">
    <source>
        <dbReference type="Google" id="ProtNLM"/>
    </source>
</evidence>
<dbReference type="InterPro" id="IPR035069">
    <property type="entry name" value="TTHA1013/TTHA0281-like"/>
</dbReference>
<organism evidence="1">
    <name type="scientific">Candidatus Atribacter allofermentans</name>
    <dbReference type="NCBI Taxonomy" id="1852833"/>
    <lineage>
        <taxon>Bacteria</taxon>
        <taxon>Pseudomonadati</taxon>
        <taxon>Atribacterota</taxon>
        <taxon>Atribacteria</taxon>
        <taxon>Atribacterales</taxon>
        <taxon>Atribacteraceae</taxon>
        <taxon>Atribacter</taxon>
    </lineage>
</organism>
<sequence length="84" mass="9656">MLIEYIEEALNRAHYEIIEDEEPFYGEVKELPGVWASGTTLEECRKNLKDSIEGWILLSIKKELPIPKLGNKSIDIEVESNIHS</sequence>
<protein>
    <recommendedName>
        <fullName evidence="2">HicB-like antitoxin of toxin-antitoxin system domain-containing protein</fullName>
    </recommendedName>
</protein>
<reference evidence="1" key="1">
    <citation type="submission" date="2017-02" db="EMBL/GenBank/DDBJ databases">
        <title>Delving into the versatile metabolic prowess of the omnipresent phylum Bacteroidetes.</title>
        <authorList>
            <person name="Nobu M.K."/>
            <person name="Mei R."/>
            <person name="Narihiro T."/>
            <person name="Kuroda K."/>
            <person name="Liu W.-T."/>
        </authorList>
    </citation>
    <scope>NUCLEOTIDE SEQUENCE</scope>
    <source>
        <strain evidence="1">ADurb.Bin276</strain>
    </source>
</reference>
<dbReference type="InterPro" id="IPR049389">
    <property type="entry name" value="TTHA0281-like"/>
</dbReference>
<dbReference type="EMBL" id="MWBQ01000157">
    <property type="protein sequence ID" value="OQA55471.1"/>
    <property type="molecule type" value="Genomic_DNA"/>
</dbReference>
<dbReference type="Proteomes" id="UP000485569">
    <property type="component" value="Unassembled WGS sequence"/>
</dbReference>
<gene>
    <name evidence="1" type="ORF">BWY41_01649</name>
</gene>
<comment type="caution">
    <text evidence="1">The sequence shown here is derived from an EMBL/GenBank/DDBJ whole genome shotgun (WGS) entry which is preliminary data.</text>
</comment>
<evidence type="ECO:0000313" key="1">
    <source>
        <dbReference type="EMBL" id="OQA55471.1"/>
    </source>
</evidence>
<dbReference type="AlphaFoldDB" id="A0A1V5SMN9"/>
<dbReference type="SUPFAM" id="SSF143100">
    <property type="entry name" value="TTHA1013/TTHA0281-like"/>
    <property type="match status" value="1"/>
</dbReference>
<proteinExistence type="predicted"/>
<name>A0A1V5SMN9_9BACT</name>
<dbReference type="Pfam" id="PF21748">
    <property type="entry name" value="UPF0150"/>
    <property type="match status" value="1"/>
</dbReference>